<organism evidence="2 3">
    <name type="scientific">Streptomyces olivoverticillatus</name>
    <dbReference type="NCBI Taxonomy" id="66427"/>
    <lineage>
        <taxon>Bacteria</taxon>
        <taxon>Bacillati</taxon>
        <taxon>Actinomycetota</taxon>
        <taxon>Actinomycetes</taxon>
        <taxon>Kitasatosporales</taxon>
        <taxon>Streptomycetaceae</taxon>
        <taxon>Streptomyces</taxon>
    </lineage>
</organism>
<evidence type="ECO:0008006" key="4">
    <source>
        <dbReference type="Google" id="ProtNLM"/>
    </source>
</evidence>
<dbReference type="Proteomes" id="UP000556084">
    <property type="component" value="Unassembled WGS sequence"/>
</dbReference>
<feature type="signal peptide" evidence="1">
    <location>
        <begin position="1"/>
        <end position="28"/>
    </location>
</feature>
<keyword evidence="3" id="KW-1185">Reference proteome</keyword>
<reference evidence="2 3" key="1">
    <citation type="submission" date="2020-08" db="EMBL/GenBank/DDBJ databases">
        <title>Genomic Encyclopedia of Type Strains, Phase III (KMG-III): the genomes of soil and plant-associated and newly described type strains.</title>
        <authorList>
            <person name="Whitman W."/>
        </authorList>
    </citation>
    <scope>NUCLEOTIDE SEQUENCE [LARGE SCALE GENOMIC DNA]</scope>
    <source>
        <strain evidence="2 3">CECT 3266</strain>
    </source>
</reference>
<comment type="caution">
    <text evidence="2">The sequence shown here is derived from an EMBL/GenBank/DDBJ whole genome shotgun (WGS) entry which is preliminary data.</text>
</comment>
<dbReference type="RefSeq" id="WP_184351009.1">
    <property type="nucleotide sequence ID" value="NZ_JACHJH010000006.1"/>
</dbReference>
<dbReference type="AlphaFoldDB" id="A0A7W7PME2"/>
<evidence type="ECO:0000313" key="2">
    <source>
        <dbReference type="EMBL" id="MBB4895217.1"/>
    </source>
</evidence>
<keyword evidence="1" id="KW-0732">Signal</keyword>
<feature type="chain" id="PRO_5031348021" description="Repetin" evidence="1">
    <location>
        <begin position="29"/>
        <end position="182"/>
    </location>
</feature>
<evidence type="ECO:0000313" key="3">
    <source>
        <dbReference type="Proteomes" id="UP000556084"/>
    </source>
</evidence>
<name>A0A7W7PME2_9ACTN</name>
<sequence>MNRPSRTRLATVGGALLLTAAVACPALAADSAGDTHFAKEPALTGSAKMYRYSGDTVHFSFDAHGAGEQAKGTFGFSHRFVQGGGAWAEGRIDCLISGGNVAVATGIVTRTDKPGLKGKRVGFTVVDQGKGKRDRLGYSWAITNDPSSMKDLPKCVSSAPYEIVESGDFTVAPWEPQPLPKG</sequence>
<dbReference type="PROSITE" id="PS51257">
    <property type="entry name" value="PROKAR_LIPOPROTEIN"/>
    <property type="match status" value="1"/>
</dbReference>
<protein>
    <recommendedName>
        <fullName evidence="4">Repetin</fullName>
    </recommendedName>
</protein>
<dbReference type="EMBL" id="JACHJH010000006">
    <property type="protein sequence ID" value="MBB4895217.1"/>
    <property type="molecule type" value="Genomic_DNA"/>
</dbReference>
<gene>
    <name evidence="2" type="ORF">FHS39_004284</name>
</gene>
<evidence type="ECO:0000256" key="1">
    <source>
        <dbReference type="SAM" id="SignalP"/>
    </source>
</evidence>
<proteinExistence type="predicted"/>
<accession>A0A7W7PME2</accession>